<dbReference type="AlphaFoldDB" id="A0AAE0T4Q1"/>
<dbReference type="Proteomes" id="UP001195483">
    <property type="component" value="Unassembled WGS sequence"/>
</dbReference>
<evidence type="ECO:0000313" key="2">
    <source>
        <dbReference type="EMBL" id="KAK3603536.1"/>
    </source>
</evidence>
<accession>A0AAE0T4Q1</accession>
<reference evidence="2" key="3">
    <citation type="submission" date="2023-05" db="EMBL/GenBank/DDBJ databases">
        <authorList>
            <person name="Smith C.H."/>
        </authorList>
    </citation>
    <scope>NUCLEOTIDE SEQUENCE</scope>
    <source>
        <strain evidence="2">CHS0354</strain>
        <tissue evidence="2">Mantle</tissue>
    </source>
</reference>
<dbReference type="EMBL" id="JAEAOA010001690">
    <property type="protein sequence ID" value="KAK3603536.1"/>
    <property type="molecule type" value="Genomic_DNA"/>
</dbReference>
<protein>
    <submittedName>
        <fullName evidence="2">Uncharacterized protein</fullName>
    </submittedName>
</protein>
<evidence type="ECO:0000256" key="1">
    <source>
        <dbReference type="SAM" id="MobiDB-lite"/>
    </source>
</evidence>
<sequence length="66" mass="7478">MYGTRNVVMNQSNEVGTMLITVVLFNSECYQKGLLKSKQVEETSDVESEEEQEPMPKKTSALHKLV</sequence>
<comment type="caution">
    <text evidence="2">The sequence shown here is derived from an EMBL/GenBank/DDBJ whole genome shotgun (WGS) entry which is preliminary data.</text>
</comment>
<organism evidence="2 3">
    <name type="scientific">Potamilus streckersoni</name>
    <dbReference type="NCBI Taxonomy" id="2493646"/>
    <lineage>
        <taxon>Eukaryota</taxon>
        <taxon>Metazoa</taxon>
        <taxon>Spiralia</taxon>
        <taxon>Lophotrochozoa</taxon>
        <taxon>Mollusca</taxon>
        <taxon>Bivalvia</taxon>
        <taxon>Autobranchia</taxon>
        <taxon>Heteroconchia</taxon>
        <taxon>Palaeoheterodonta</taxon>
        <taxon>Unionida</taxon>
        <taxon>Unionoidea</taxon>
        <taxon>Unionidae</taxon>
        <taxon>Ambleminae</taxon>
        <taxon>Lampsilini</taxon>
        <taxon>Potamilus</taxon>
    </lineage>
</organism>
<evidence type="ECO:0000313" key="3">
    <source>
        <dbReference type="Proteomes" id="UP001195483"/>
    </source>
</evidence>
<reference evidence="2" key="1">
    <citation type="journal article" date="2021" name="Genome Biol. Evol.">
        <title>A High-Quality Reference Genome for a Parasitic Bivalve with Doubly Uniparental Inheritance (Bivalvia: Unionida).</title>
        <authorList>
            <person name="Smith C.H."/>
        </authorList>
    </citation>
    <scope>NUCLEOTIDE SEQUENCE</scope>
    <source>
        <strain evidence="2">CHS0354</strain>
    </source>
</reference>
<proteinExistence type="predicted"/>
<feature type="region of interest" description="Disordered" evidence="1">
    <location>
        <begin position="39"/>
        <end position="66"/>
    </location>
</feature>
<gene>
    <name evidence="2" type="ORF">CHS0354_027957</name>
</gene>
<name>A0AAE0T4Q1_9BIVA</name>
<feature type="compositionally biased region" description="Acidic residues" evidence="1">
    <location>
        <begin position="42"/>
        <end position="53"/>
    </location>
</feature>
<reference evidence="2" key="2">
    <citation type="journal article" date="2021" name="Genome Biol. Evol.">
        <title>Developing a high-quality reference genome for a parasitic bivalve with doubly uniparental inheritance (Bivalvia: Unionida).</title>
        <authorList>
            <person name="Smith C.H."/>
        </authorList>
    </citation>
    <scope>NUCLEOTIDE SEQUENCE</scope>
    <source>
        <strain evidence="2">CHS0354</strain>
        <tissue evidence="2">Mantle</tissue>
    </source>
</reference>
<keyword evidence="3" id="KW-1185">Reference proteome</keyword>